<comment type="similarity">
    <text evidence="1">Belongs to the arrestin family.</text>
</comment>
<accession>A0AAV5URR9</accession>
<dbReference type="Pfam" id="PF00339">
    <property type="entry name" value="Arrestin_N"/>
    <property type="match status" value="1"/>
</dbReference>
<dbReference type="AlphaFoldDB" id="A0AAV5URR9"/>
<dbReference type="Proteomes" id="UP001432322">
    <property type="component" value="Unassembled WGS sequence"/>
</dbReference>
<proteinExistence type="inferred from homology"/>
<feature type="non-terminal residue" evidence="3">
    <location>
        <position position="151"/>
    </location>
</feature>
<evidence type="ECO:0000259" key="2">
    <source>
        <dbReference type="Pfam" id="PF00339"/>
    </source>
</evidence>
<dbReference type="GO" id="GO:0015031">
    <property type="term" value="P:protein transport"/>
    <property type="evidence" value="ECO:0007669"/>
    <property type="project" value="TreeGrafter"/>
</dbReference>
<feature type="domain" description="Arrestin-like N-terminal" evidence="2">
    <location>
        <begin position="1"/>
        <end position="135"/>
    </location>
</feature>
<dbReference type="Gene3D" id="2.60.40.640">
    <property type="match status" value="1"/>
</dbReference>
<evidence type="ECO:0000256" key="1">
    <source>
        <dbReference type="ARBA" id="ARBA00005298"/>
    </source>
</evidence>
<dbReference type="SUPFAM" id="SSF81296">
    <property type="entry name" value="E set domains"/>
    <property type="match status" value="1"/>
</dbReference>
<reference evidence="3" key="1">
    <citation type="submission" date="2023-10" db="EMBL/GenBank/DDBJ databases">
        <title>Genome assembly of Pristionchus species.</title>
        <authorList>
            <person name="Yoshida K."/>
            <person name="Sommer R.J."/>
        </authorList>
    </citation>
    <scope>NUCLEOTIDE SEQUENCE</scope>
    <source>
        <strain evidence="3">RS5133</strain>
    </source>
</reference>
<protein>
    <recommendedName>
        <fullName evidence="2">Arrestin-like N-terminal domain-containing protein</fullName>
    </recommendedName>
</protein>
<keyword evidence="4" id="KW-1185">Reference proteome</keyword>
<dbReference type="InterPro" id="IPR050357">
    <property type="entry name" value="Arrestin_domain-protein"/>
</dbReference>
<sequence length="151" mass="17347">NIEFNRRDGTYLPGKKVTAVVTVTSSRDSPVRSLRLSVIGKAKTYWYNDSKDKYYGATVNYLELKKTLWTPPNEVATQGNHSFRYSFTLPSSCPPSLFAESASIHYYCKAVVIRPDRYRNVKKTKVFRMINKLDLDPDNGLLQKEIDETLQ</sequence>
<feature type="non-terminal residue" evidence="3">
    <location>
        <position position="1"/>
    </location>
</feature>
<organism evidence="3 4">
    <name type="scientific">Pristionchus fissidentatus</name>
    <dbReference type="NCBI Taxonomy" id="1538716"/>
    <lineage>
        <taxon>Eukaryota</taxon>
        <taxon>Metazoa</taxon>
        <taxon>Ecdysozoa</taxon>
        <taxon>Nematoda</taxon>
        <taxon>Chromadorea</taxon>
        <taxon>Rhabditida</taxon>
        <taxon>Rhabditina</taxon>
        <taxon>Diplogasteromorpha</taxon>
        <taxon>Diplogasteroidea</taxon>
        <taxon>Neodiplogasteridae</taxon>
        <taxon>Pristionchus</taxon>
    </lineage>
</organism>
<dbReference type="InterPro" id="IPR011021">
    <property type="entry name" value="Arrestin-like_N"/>
</dbReference>
<dbReference type="GO" id="GO:0005737">
    <property type="term" value="C:cytoplasm"/>
    <property type="evidence" value="ECO:0007669"/>
    <property type="project" value="TreeGrafter"/>
</dbReference>
<comment type="caution">
    <text evidence="3">The sequence shown here is derived from an EMBL/GenBank/DDBJ whole genome shotgun (WGS) entry which is preliminary data.</text>
</comment>
<evidence type="ECO:0000313" key="4">
    <source>
        <dbReference type="Proteomes" id="UP001432322"/>
    </source>
</evidence>
<dbReference type="EMBL" id="BTSY01000001">
    <property type="protein sequence ID" value="GMT09851.1"/>
    <property type="molecule type" value="Genomic_DNA"/>
</dbReference>
<dbReference type="PANTHER" id="PTHR11188">
    <property type="entry name" value="ARRESTIN DOMAIN CONTAINING PROTEIN"/>
    <property type="match status" value="1"/>
</dbReference>
<gene>
    <name evidence="3" type="ORF">PFISCL1PPCAC_1148</name>
</gene>
<dbReference type="PANTHER" id="PTHR11188:SF175">
    <property type="entry name" value="ARRESTIN C-TERMINAL-LIKE DOMAIN-CONTAINING PROTEIN"/>
    <property type="match status" value="1"/>
</dbReference>
<dbReference type="InterPro" id="IPR014756">
    <property type="entry name" value="Ig_E-set"/>
</dbReference>
<dbReference type="InterPro" id="IPR014752">
    <property type="entry name" value="Arrestin-like_C"/>
</dbReference>
<name>A0AAV5URR9_9BILA</name>
<evidence type="ECO:0000313" key="3">
    <source>
        <dbReference type="EMBL" id="GMT09851.1"/>
    </source>
</evidence>